<protein>
    <submittedName>
        <fullName evidence="8">Tetratricopeptide repeat protein</fullName>
    </submittedName>
</protein>
<evidence type="ECO:0000256" key="3">
    <source>
        <dbReference type="ARBA" id="ARBA00022737"/>
    </source>
</evidence>
<feature type="repeat" description="TPR" evidence="6">
    <location>
        <begin position="344"/>
        <end position="377"/>
    </location>
</feature>
<dbReference type="Gene3D" id="1.25.40.10">
    <property type="entry name" value="Tetratricopeptide repeat domain"/>
    <property type="match status" value="1"/>
</dbReference>
<evidence type="ECO:0000256" key="5">
    <source>
        <dbReference type="ARBA" id="ARBA00038253"/>
    </source>
</evidence>
<dbReference type="SUPFAM" id="SSF81901">
    <property type="entry name" value="HCP-like"/>
    <property type="match status" value="1"/>
</dbReference>
<keyword evidence="9" id="KW-1185">Reference proteome</keyword>
<dbReference type="InterPro" id="IPR019734">
    <property type="entry name" value="TPR_rpt"/>
</dbReference>
<dbReference type="SUPFAM" id="SSF48452">
    <property type="entry name" value="TPR-like"/>
    <property type="match status" value="1"/>
</dbReference>
<proteinExistence type="inferred from homology"/>
<comment type="caution">
    <text evidence="8">The sequence shown here is derived from an EMBL/GenBank/DDBJ whole genome shotgun (WGS) entry which is preliminary data.</text>
</comment>
<comment type="subcellular location">
    <subcellularLocation>
        <location evidence="1">Cytoplasm</location>
    </subcellularLocation>
</comment>
<name>A0A9X2VS71_9PSEU</name>
<accession>A0A9X2VS71</accession>
<comment type="similarity">
    <text evidence="5">Belongs to the Rap family.</text>
</comment>
<feature type="domain" description="DUF4062" evidence="7">
    <location>
        <begin position="9"/>
        <end position="101"/>
    </location>
</feature>
<keyword evidence="3" id="KW-0677">Repeat</keyword>
<dbReference type="Pfam" id="PF13271">
    <property type="entry name" value="DUF4062"/>
    <property type="match status" value="1"/>
</dbReference>
<sequence length="594" mass="64717">MPIDVVTYRVFIASPGGLSAERAAVREEVEKFNQIYATDSGFAFRAQSSEDVPGGAGRPQGLINELVGRCDYMILILGPRWGSHSAVNGKFTSGTEEEFFLAKECIPRTDSPMLDILVLFKGIPEDQMSDPGDQLKKVLDFKVKLEESKELLYKTFDNLESLRQEINARLRGWMSQKSSRETPVPVEVPVPVPVEVATSPIYTGVKVGQKLSARSITGEVQEISPGGSALASAEALEAKGLMTQAEAAYAKAIVESDVASLEKYARFLRRTGRFAKSLEINRQVLTRLVGSGESKDTVVERARILVSIGIVERKLGDLRNSRYSLNEAVQTARMGGVDALDVLAYALDNLGITASRTGDNNQSLECYQEALSARRESGDEIGQARTLTNLARWYKKSGQTEMAKEKCAEAIEILGKLDDQSALASAHATMGEILEVESDLVEAEKSYRTALQINEASGMPDNIAMSLNQVARILFERGDLAVAERFAQRSLDENERTSNREGMVSSSHLLGRIFGKTSREILAIGLLDEAATAYAEIGNPNGEAWARFHLSEVQLSVGNRAEALQSLGKANSLVAVTGNEQLRSIVEGVIEETS</sequence>
<evidence type="ECO:0000313" key="9">
    <source>
        <dbReference type="Proteomes" id="UP001141259"/>
    </source>
</evidence>
<dbReference type="RefSeq" id="WP_259627404.1">
    <property type="nucleotide sequence ID" value="NZ_JANYMP010000021.1"/>
</dbReference>
<dbReference type="PROSITE" id="PS50005">
    <property type="entry name" value="TPR"/>
    <property type="match status" value="2"/>
</dbReference>
<evidence type="ECO:0000256" key="4">
    <source>
        <dbReference type="ARBA" id="ARBA00022803"/>
    </source>
</evidence>
<dbReference type="PANTHER" id="PTHR46630:SF1">
    <property type="entry name" value="TETRATRICOPEPTIDE REPEAT PROTEIN 29"/>
    <property type="match status" value="1"/>
</dbReference>
<dbReference type="PANTHER" id="PTHR46630">
    <property type="entry name" value="TETRATRICOPEPTIDE REPEAT PROTEIN 29"/>
    <property type="match status" value="1"/>
</dbReference>
<evidence type="ECO:0000259" key="7">
    <source>
        <dbReference type="Pfam" id="PF13271"/>
    </source>
</evidence>
<keyword evidence="2" id="KW-0963">Cytoplasm</keyword>
<dbReference type="SMART" id="SM00028">
    <property type="entry name" value="TPR"/>
    <property type="match status" value="5"/>
</dbReference>
<evidence type="ECO:0000256" key="2">
    <source>
        <dbReference type="ARBA" id="ARBA00022490"/>
    </source>
</evidence>
<organism evidence="8 9">
    <name type="scientific">Umezawaea endophytica</name>
    <dbReference type="NCBI Taxonomy" id="1654476"/>
    <lineage>
        <taxon>Bacteria</taxon>
        <taxon>Bacillati</taxon>
        <taxon>Actinomycetota</taxon>
        <taxon>Actinomycetes</taxon>
        <taxon>Pseudonocardiales</taxon>
        <taxon>Pseudonocardiaceae</taxon>
        <taxon>Umezawaea</taxon>
    </lineage>
</organism>
<feature type="repeat" description="TPR" evidence="6">
    <location>
        <begin position="424"/>
        <end position="457"/>
    </location>
</feature>
<dbReference type="InterPro" id="IPR011990">
    <property type="entry name" value="TPR-like_helical_dom_sf"/>
</dbReference>
<dbReference type="GO" id="GO:0005737">
    <property type="term" value="C:cytoplasm"/>
    <property type="evidence" value="ECO:0007669"/>
    <property type="project" value="UniProtKB-SubCell"/>
</dbReference>
<evidence type="ECO:0000256" key="1">
    <source>
        <dbReference type="ARBA" id="ARBA00004496"/>
    </source>
</evidence>
<dbReference type="Proteomes" id="UP001141259">
    <property type="component" value="Unassembled WGS sequence"/>
</dbReference>
<dbReference type="Pfam" id="PF13424">
    <property type="entry name" value="TPR_12"/>
    <property type="match status" value="2"/>
</dbReference>
<keyword evidence="4 6" id="KW-0802">TPR repeat</keyword>
<dbReference type="AlphaFoldDB" id="A0A9X2VS71"/>
<reference evidence="8" key="1">
    <citation type="submission" date="2022-08" db="EMBL/GenBank/DDBJ databases">
        <authorList>
            <person name="Tistechok S."/>
            <person name="Samborskyy M."/>
            <person name="Roman I."/>
        </authorList>
    </citation>
    <scope>NUCLEOTIDE SEQUENCE</scope>
    <source>
        <strain evidence="8">DSM 103496</strain>
    </source>
</reference>
<gene>
    <name evidence="8" type="ORF">NZH93_34110</name>
</gene>
<evidence type="ECO:0000313" key="8">
    <source>
        <dbReference type="EMBL" id="MCS7481915.1"/>
    </source>
</evidence>
<dbReference type="InterPro" id="IPR025139">
    <property type="entry name" value="DUF4062"/>
</dbReference>
<evidence type="ECO:0000256" key="6">
    <source>
        <dbReference type="PROSITE-ProRule" id="PRU00339"/>
    </source>
</evidence>
<dbReference type="InterPro" id="IPR051476">
    <property type="entry name" value="Bac_ResReg_Asp_Phosphatase"/>
</dbReference>
<dbReference type="EMBL" id="JANYMP010000021">
    <property type="protein sequence ID" value="MCS7481915.1"/>
    <property type="molecule type" value="Genomic_DNA"/>
</dbReference>